<dbReference type="EMBL" id="SJPW01000003">
    <property type="protein sequence ID" value="TWU56814.1"/>
    <property type="molecule type" value="Genomic_DNA"/>
</dbReference>
<feature type="domain" description="NADH:ubiquinone oxidoreductase intermediate-associated protein 30" evidence="3">
    <location>
        <begin position="28"/>
        <end position="179"/>
    </location>
</feature>
<dbReference type="InterPro" id="IPR013857">
    <property type="entry name" value="NADH-UbQ_OxRdtase-assoc_prot30"/>
</dbReference>
<dbReference type="Proteomes" id="UP000318288">
    <property type="component" value="Unassembled WGS sequence"/>
</dbReference>
<dbReference type="PANTHER" id="PTHR13194">
    <property type="entry name" value="COMPLEX I INTERMEDIATE-ASSOCIATED PROTEIN 30"/>
    <property type="match status" value="1"/>
</dbReference>
<dbReference type="InterPro" id="IPR008979">
    <property type="entry name" value="Galactose-bd-like_sf"/>
</dbReference>
<evidence type="ECO:0000259" key="3">
    <source>
        <dbReference type="Pfam" id="PF08547"/>
    </source>
</evidence>
<gene>
    <name evidence="4" type="ORF">Poly51_27310</name>
</gene>
<dbReference type="RefSeq" id="WP_146458162.1">
    <property type="nucleotide sequence ID" value="NZ_SJPW01000003.1"/>
</dbReference>
<comment type="caution">
    <text evidence="4">The sequence shown here is derived from an EMBL/GenBank/DDBJ whole genome shotgun (WGS) entry which is preliminary data.</text>
</comment>
<protein>
    <submittedName>
        <fullName evidence="4">Complex I intermediate-associated protein 30 (CIA30)</fullName>
    </submittedName>
</protein>
<proteinExistence type="inferred from homology"/>
<name>A0A5C6F8K2_9BACT</name>
<evidence type="ECO:0000256" key="1">
    <source>
        <dbReference type="ARBA" id="ARBA00007884"/>
    </source>
</evidence>
<evidence type="ECO:0000256" key="2">
    <source>
        <dbReference type="SAM" id="SignalP"/>
    </source>
</evidence>
<dbReference type="SUPFAM" id="SSF49785">
    <property type="entry name" value="Galactose-binding domain-like"/>
    <property type="match status" value="1"/>
</dbReference>
<dbReference type="Pfam" id="PF08547">
    <property type="entry name" value="CIA30"/>
    <property type="match status" value="1"/>
</dbReference>
<dbReference type="OrthoDB" id="442188at2"/>
<feature type="signal peptide" evidence="2">
    <location>
        <begin position="1"/>
        <end position="21"/>
    </location>
</feature>
<dbReference type="InterPro" id="IPR039131">
    <property type="entry name" value="NDUFAF1"/>
</dbReference>
<keyword evidence="5" id="KW-1185">Reference proteome</keyword>
<organism evidence="4 5">
    <name type="scientific">Rubripirellula tenax</name>
    <dbReference type="NCBI Taxonomy" id="2528015"/>
    <lineage>
        <taxon>Bacteria</taxon>
        <taxon>Pseudomonadati</taxon>
        <taxon>Planctomycetota</taxon>
        <taxon>Planctomycetia</taxon>
        <taxon>Pirellulales</taxon>
        <taxon>Pirellulaceae</taxon>
        <taxon>Rubripirellula</taxon>
    </lineage>
</organism>
<feature type="chain" id="PRO_5022944558" evidence="2">
    <location>
        <begin position="22"/>
        <end position="186"/>
    </location>
</feature>
<reference evidence="4 5" key="1">
    <citation type="submission" date="2019-02" db="EMBL/GenBank/DDBJ databases">
        <title>Deep-cultivation of Planctomycetes and their phenomic and genomic characterization uncovers novel biology.</title>
        <authorList>
            <person name="Wiegand S."/>
            <person name="Jogler M."/>
            <person name="Boedeker C."/>
            <person name="Pinto D."/>
            <person name="Vollmers J."/>
            <person name="Rivas-Marin E."/>
            <person name="Kohn T."/>
            <person name="Peeters S.H."/>
            <person name="Heuer A."/>
            <person name="Rast P."/>
            <person name="Oberbeckmann S."/>
            <person name="Bunk B."/>
            <person name="Jeske O."/>
            <person name="Meyerdierks A."/>
            <person name="Storesund J.E."/>
            <person name="Kallscheuer N."/>
            <person name="Luecker S."/>
            <person name="Lage O.M."/>
            <person name="Pohl T."/>
            <person name="Merkel B.J."/>
            <person name="Hornburger P."/>
            <person name="Mueller R.-W."/>
            <person name="Bruemmer F."/>
            <person name="Labrenz M."/>
            <person name="Spormann A.M."/>
            <person name="Op Den Camp H."/>
            <person name="Overmann J."/>
            <person name="Amann R."/>
            <person name="Jetten M.S.M."/>
            <person name="Mascher T."/>
            <person name="Medema M.H."/>
            <person name="Devos D.P."/>
            <person name="Kaster A.-K."/>
            <person name="Ovreas L."/>
            <person name="Rohde M."/>
            <person name="Galperin M.Y."/>
            <person name="Jogler C."/>
        </authorList>
    </citation>
    <scope>NUCLEOTIDE SEQUENCE [LARGE SCALE GENOMIC DNA]</scope>
    <source>
        <strain evidence="4 5">Poly51</strain>
    </source>
</reference>
<sequence precursor="true">MVRLLLVCGMMVGFYVPPASAQTAQALFEFTDQHDASRWQIVNDGVMGGRSSSQATITGEGQMRFSGNLSLENNGGFASVRSLPQSMGLDAGETIVMRVKGDGRKYTFNLYTPDRRTAFSYQKDFQTTAGEWTEVRLPVNEFVAHSFGRRVANMPLDATRVQSIGILLGDKNPGGFEILVDWIRVE</sequence>
<accession>A0A5C6F8K2</accession>
<comment type="similarity">
    <text evidence="1">Belongs to the CIA30 family.</text>
</comment>
<evidence type="ECO:0000313" key="5">
    <source>
        <dbReference type="Proteomes" id="UP000318288"/>
    </source>
</evidence>
<evidence type="ECO:0000313" key="4">
    <source>
        <dbReference type="EMBL" id="TWU56814.1"/>
    </source>
</evidence>
<dbReference type="Gene3D" id="2.60.120.260">
    <property type="entry name" value="Galactose-binding domain-like"/>
    <property type="match status" value="1"/>
</dbReference>
<dbReference type="AlphaFoldDB" id="A0A5C6F8K2"/>
<keyword evidence="2" id="KW-0732">Signal</keyword>
<dbReference type="PANTHER" id="PTHR13194:SF19">
    <property type="entry name" value="NAD(P)-BINDING ROSSMANN-FOLD SUPERFAMILY PROTEIN"/>
    <property type="match status" value="1"/>
</dbReference>